<keyword evidence="3" id="KW-1185">Reference proteome</keyword>
<dbReference type="AlphaFoldDB" id="A0A182XNJ3"/>
<dbReference type="EnsemblMetazoa" id="AQUA011443-RA">
    <property type="protein sequence ID" value="AQUA011443-PA"/>
    <property type="gene ID" value="AQUA011443"/>
</dbReference>
<dbReference type="Proteomes" id="UP000076407">
    <property type="component" value="Unassembled WGS sequence"/>
</dbReference>
<dbReference type="VEuPathDB" id="VectorBase:AQUA011443"/>
<proteinExistence type="predicted"/>
<dbReference type="STRING" id="34691.A0A182XNJ3"/>
<evidence type="ECO:0000256" key="1">
    <source>
        <dbReference type="SAM" id="MobiDB-lite"/>
    </source>
</evidence>
<evidence type="ECO:0000313" key="2">
    <source>
        <dbReference type="EnsemblMetazoa" id="AQUA011443-PA"/>
    </source>
</evidence>
<feature type="region of interest" description="Disordered" evidence="1">
    <location>
        <begin position="1"/>
        <end position="25"/>
    </location>
</feature>
<reference evidence="2" key="1">
    <citation type="submission" date="2020-05" db="UniProtKB">
        <authorList>
            <consortium name="EnsemblMetazoa"/>
        </authorList>
    </citation>
    <scope>IDENTIFICATION</scope>
    <source>
        <strain evidence="2">SANGQUA</strain>
    </source>
</reference>
<evidence type="ECO:0000313" key="3">
    <source>
        <dbReference type="Proteomes" id="UP000076407"/>
    </source>
</evidence>
<name>A0A182XNJ3_ANOQN</name>
<accession>A0A182XNJ3</accession>
<sequence length="143" mass="16301">MPGPSHPVRDALPPEPPQRARSLPPWMDRNNEFGDMKFLVLEPLKDLKLPQNPWIISKSITNVVEELTESSHSMEFGQKYLIKTRNLAQYTKMQSIAQLIDFTKVSITPHATLNTVQCVIFAPELKGLTDEEILMNMESQNVK</sequence>
<organism evidence="2 3">
    <name type="scientific">Anopheles quadriannulatus</name>
    <name type="common">Mosquito</name>
    <dbReference type="NCBI Taxonomy" id="34691"/>
    <lineage>
        <taxon>Eukaryota</taxon>
        <taxon>Metazoa</taxon>
        <taxon>Ecdysozoa</taxon>
        <taxon>Arthropoda</taxon>
        <taxon>Hexapoda</taxon>
        <taxon>Insecta</taxon>
        <taxon>Pterygota</taxon>
        <taxon>Neoptera</taxon>
        <taxon>Endopterygota</taxon>
        <taxon>Diptera</taxon>
        <taxon>Nematocera</taxon>
        <taxon>Culicoidea</taxon>
        <taxon>Culicidae</taxon>
        <taxon>Anophelinae</taxon>
        <taxon>Anopheles</taxon>
    </lineage>
</organism>
<protein>
    <submittedName>
        <fullName evidence="2">Uncharacterized protein</fullName>
    </submittedName>
</protein>